<accession>A0A852SKJ5</accession>
<dbReference type="RefSeq" id="WP_179546332.1">
    <property type="nucleotide sequence ID" value="NZ_BSEW01000001.1"/>
</dbReference>
<evidence type="ECO:0000313" key="1">
    <source>
        <dbReference type="EMBL" id="NYD68901.1"/>
    </source>
</evidence>
<dbReference type="Proteomes" id="UP000549913">
    <property type="component" value="Unassembled WGS sequence"/>
</dbReference>
<protein>
    <recommendedName>
        <fullName evidence="3">Glycosyltransferase</fullName>
    </recommendedName>
</protein>
<keyword evidence="2" id="KW-1185">Reference proteome</keyword>
<proteinExistence type="predicted"/>
<dbReference type="Gene3D" id="3.40.50.2000">
    <property type="entry name" value="Glycogen Phosphorylase B"/>
    <property type="match status" value="2"/>
</dbReference>
<organism evidence="1 2">
    <name type="scientific">Herbiconiux flava</name>
    <dbReference type="NCBI Taxonomy" id="881268"/>
    <lineage>
        <taxon>Bacteria</taxon>
        <taxon>Bacillati</taxon>
        <taxon>Actinomycetota</taxon>
        <taxon>Actinomycetes</taxon>
        <taxon>Micrococcales</taxon>
        <taxon>Microbacteriaceae</taxon>
        <taxon>Herbiconiux</taxon>
    </lineage>
</organism>
<gene>
    <name evidence="1" type="ORF">BJ984_000059</name>
</gene>
<name>A0A852SKJ5_9MICO</name>
<dbReference type="AlphaFoldDB" id="A0A852SKJ5"/>
<dbReference type="SUPFAM" id="SSF53756">
    <property type="entry name" value="UDP-Glycosyltransferase/glycogen phosphorylase"/>
    <property type="match status" value="1"/>
</dbReference>
<sequence>MYLSWVAYNGRSAGMAEGLGIEPVYIYGGDGISLPVRYWRQWKQTGSMLRAKRPATVIVMQPPFFSLLRSWIYSLGSGAKLAADMHTGAFQDPQWSWATPWILRIARRRGNRVIVTNSALAARAEAAGATVLITHGYLKKFEPPASERFDDPALDGASRGRFVLLPLGWGYDEPIEEILEAARRTPDVEWVLTGKAPQSARDAASPNVVFSGFASRSDYQILRHRASVIGAITTAEDTMQRAGYEALEAHTPLVTSPMVVLKEYFGDVAVYAEPTAEGISAAMLAALAENDERRLGMASLFEHKVAEQDAAMKAITSWIAS</sequence>
<dbReference type="EMBL" id="JACCBM010000001">
    <property type="protein sequence ID" value="NYD68901.1"/>
    <property type="molecule type" value="Genomic_DNA"/>
</dbReference>
<comment type="caution">
    <text evidence="1">The sequence shown here is derived from an EMBL/GenBank/DDBJ whole genome shotgun (WGS) entry which is preliminary data.</text>
</comment>
<reference evidence="1 2" key="1">
    <citation type="submission" date="2020-07" db="EMBL/GenBank/DDBJ databases">
        <title>Sequencing the genomes of 1000 actinobacteria strains.</title>
        <authorList>
            <person name="Klenk H.-P."/>
        </authorList>
    </citation>
    <scope>NUCLEOTIDE SEQUENCE [LARGE SCALE GENOMIC DNA]</scope>
    <source>
        <strain evidence="1 2">DSM 26474</strain>
    </source>
</reference>
<evidence type="ECO:0000313" key="2">
    <source>
        <dbReference type="Proteomes" id="UP000549913"/>
    </source>
</evidence>
<evidence type="ECO:0008006" key="3">
    <source>
        <dbReference type="Google" id="ProtNLM"/>
    </source>
</evidence>